<dbReference type="Pfam" id="PF01602">
    <property type="entry name" value="Adaptin_N"/>
    <property type="match status" value="1"/>
</dbReference>
<keyword evidence="2" id="KW-0813">Transport</keyword>
<keyword evidence="3" id="KW-0653">Protein transport</keyword>
<feature type="domain" description="Clathrin/coatomer adaptor adaptin-like N-terminal" evidence="5">
    <location>
        <begin position="38"/>
        <end position="578"/>
    </location>
</feature>
<organism evidence="6 7">
    <name type="scientific">Amanita muscaria (strain Koide BX008)</name>
    <dbReference type="NCBI Taxonomy" id="946122"/>
    <lineage>
        <taxon>Eukaryota</taxon>
        <taxon>Fungi</taxon>
        <taxon>Dikarya</taxon>
        <taxon>Basidiomycota</taxon>
        <taxon>Agaricomycotina</taxon>
        <taxon>Agaricomycetes</taxon>
        <taxon>Agaricomycetidae</taxon>
        <taxon>Agaricales</taxon>
        <taxon>Pluteineae</taxon>
        <taxon>Amanitaceae</taxon>
        <taxon>Amanita</taxon>
    </lineage>
</organism>
<evidence type="ECO:0000256" key="1">
    <source>
        <dbReference type="ARBA" id="ARBA00004308"/>
    </source>
</evidence>
<evidence type="ECO:0000313" key="7">
    <source>
        <dbReference type="Proteomes" id="UP000054549"/>
    </source>
</evidence>
<evidence type="ECO:0000256" key="4">
    <source>
        <dbReference type="ARBA" id="ARBA00023136"/>
    </source>
</evidence>
<dbReference type="STRING" id="946122.A0A0C2TNX6"/>
<dbReference type="InterPro" id="IPR011989">
    <property type="entry name" value="ARM-like"/>
</dbReference>
<reference evidence="6 7" key="1">
    <citation type="submission" date="2014-04" db="EMBL/GenBank/DDBJ databases">
        <title>Evolutionary Origins and Diversification of the Mycorrhizal Mutualists.</title>
        <authorList>
            <consortium name="DOE Joint Genome Institute"/>
            <consortium name="Mycorrhizal Genomics Consortium"/>
            <person name="Kohler A."/>
            <person name="Kuo A."/>
            <person name="Nagy L.G."/>
            <person name="Floudas D."/>
            <person name="Copeland A."/>
            <person name="Barry K.W."/>
            <person name="Cichocki N."/>
            <person name="Veneault-Fourrey C."/>
            <person name="LaButti K."/>
            <person name="Lindquist E.A."/>
            <person name="Lipzen A."/>
            <person name="Lundell T."/>
            <person name="Morin E."/>
            <person name="Murat C."/>
            <person name="Riley R."/>
            <person name="Ohm R."/>
            <person name="Sun H."/>
            <person name="Tunlid A."/>
            <person name="Henrissat B."/>
            <person name="Grigoriev I.V."/>
            <person name="Hibbett D.S."/>
            <person name="Martin F."/>
        </authorList>
    </citation>
    <scope>NUCLEOTIDE SEQUENCE [LARGE SCALE GENOMIC DNA]</scope>
    <source>
        <strain evidence="6 7">Koide BX008</strain>
    </source>
</reference>
<protein>
    <recommendedName>
        <fullName evidence="5">Clathrin/coatomer adaptor adaptin-like N-terminal domain-containing protein</fullName>
    </recommendedName>
</protein>
<proteinExistence type="predicted"/>
<evidence type="ECO:0000256" key="2">
    <source>
        <dbReference type="ARBA" id="ARBA00022448"/>
    </source>
</evidence>
<accession>A0A0C2TNX6</accession>
<dbReference type="PANTHER" id="PTHR22780">
    <property type="entry name" value="ADAPTIN, ALPHA/GAMMA/EPSILON"/>
    <property type="match status" value="1"/>
</dbReference>
<keyword evidence="4" id="KW-0472">Membrane</keyword>
<comment type="subcellular location">
    <subcellularLocation>
        <location evidence="1">Endomembrane system</location>
    </subcellularLocation>
</comment>
<dbReference type="InterPro" id="IPR002553">
    <property type="entry name" value="Clathrin/coatomer_adapt-like_N"/>
</dbReference>
<gene>
    <name evidence="6" type="ORF">M378DRAFT_120105</name>
</gene>
<dbReference type="GO" id="GO:0016192">
    <property type="term" value="P:vesicle-mediated transport"/>
    <property type="evidence" value="ECO:0007669"/>
    <property type="project" value="InterPro"/>
</dbReference>
<dbReference type="GO" id="GO:0006886">
    <property type="term" value="P:intracellular protein transport"/>
    <property type="evidence" value="ECO:0007669"/>
    <property type="project" value="InterPro"/>
</dbReference>
<evidence type="ECO:0000259" key="5">
    <source>
        <dbReference type="Pfam" id="PF01602"/>
    </source>
</evidence>
<dbReference type="EMBL" id="KN818227">
    <property type="protein sequence ID" value="KIL68894.1"/>
    <property type="molecule type" value="Genomic_DNA"/>
</dbReference>
<dbReference type="SUPFAM" id="SSF48371">
    <property type="entry name" value="ARM repeat"/>
    <property type="match status" value="1"/>
</dbReference>
<dbReference type="GO" id="GO:0030117">
    <property type="term" value="C:membrane coat"/>
    <property type="evidence" value="ECO:0007669"/>
    <property type="project" value="InterPro"/>
</dbReference>
<sequence length="806" mass="89817">MDVPFSSSGALSRRHYALVRSVESAATVQEVDKYLMAEIQSMRSSLTSRNLTPALCKEYLVILLYCFNTIEHGFTSGLLDFALPHAVTLAETGKTIEQKRIGYLFCSELMQSDNELQLMLVNTVRKDLDNSSIARICLALEGVIALPSQYLAPAVHSRVQELLSHNSPQIRRRAIHASRNLSERESNILVSTFEVLLKRLNDPDNVVINAALSAISSPTFRDSLGAQQLFAIKAVIQGLAFNEVNEGQLYHQRALLTLSAIGPLDEDKITPLCEYAHHSAKTRHLSMLWTSFHLLSRYPIGQLKANFDKSPISYIRDLLAAEDPNLHYLFLTCLGSIDAVFWAGSTETLPTVLEASEVEKIMQFIDSLDSCIRIKTLQVLMAVDPNILDTVYARLLQALSHETNIKKRDEYITRLLEVVTTKTADNGELYAQMVMKLLSSSDGALDTTPISEVAIEKILSHLQYAGPAFQVNCAAALIASVAEEQLKLGPTVMVVISALVTQYSKYIPISLSAMLSGLASRLPGTPPPVQDACILTMLWLSADCEVASDVQEIIAKVHDQAGQHIRKRCNQFRSLFQEKTILHNIIKASHSNTLPDFLMSLESYESEIGQGIKPEPHSSAIKSNELHDSKLRYDAYDAPHSTPKLRVLKHAQRWASPATESNSLVMSATPDTQGVCDQTNEPLLMMADPAPRVDLIAFDQPSSPLVSESTFMSVWKSMENSDCDMRGWSDKAVPDLIRKLEMNENMTFEMIPEDEQPFYGEAKLMITIGQEEIVALKLRKSEEDGTLWRLRSERAELRERLKVVLT</sequence>
<dbReference type="GO" id="GO:0012505">
    <property type="term" value="C:endomembrane system"/>
    <property type="evidence" value="ECO:0007669"/>
    <property type="project" value="UniProtKB-SubCell"/>
</dbReference>
<name>A0A0C2TNX6_AMAMK</name>
<dbReference type="Proteomes" id="UP000054549">
    <property type="component" value="Unassembled WGS sequence"/>
</dbReference>
<dbReference type="Gene3D" id="1.25.10.10">
    <property type="entry name" value="Leucine-rich Repeat Variant"/>
    <property type="match status" value="1"/>
</dbReference>
<dbReference type="InParanoid" id="A0A0C2TNX6"/>
<keyword evidence="7" id="KW-1185">Reference proteome</keyword>
<dbReference type="OrthoDB" id="29308at2759"/>
<dbReference type="InterPro" id="IPR016024">
    <property type="entry name" value="ARM-type_fold"/>
</dbReference>
<dbReference type="HOGENOM" id="CLU_016899_0_0_1"/>
<evidence type="ECO:0000313" key="6">
    <source>
        <dbReference type="EMBL" id="KIL68894.1"/>
    </source>
</evidence>
<dbReference type="AlphaFoldDB" id="A0A0C2TNX6"/>
<dbReference type="InterPro" id="IPR050840">
    <property type="entry name" value="Adaptor_Complx_Large_Subunit"/>
</dbReference>
<evidence type="ECO:0000256" key="3">
    <source>
        <dbReference type="ARBA" id="ARBA00022927"/>
    </source>
</evidence>